<keyword evidence="6" id="KW-1185">Reference proteome</keyword>
<evidence type="ECO:0000259" key="4">
    <source>
        <dbReference type="Pfam" id="PF07687"/>
    </source>
</evidence>
<dbReference type="Pfam" id="PF01546">
    <property type="entry name" value="Peptidase_M20"/>
    <property type="match status" value="1"/>
</dbReference>
<organism evidence="5 6">
    <name type="scientific">Sphingomonas colocasiae</name>
    <dbReference type="NCBI Taxonomy" id="1848973"/>
    <lineage>
        <taxon>Bacteria</taxon>
        <taxon>Pseudomonadati</taxon>
        <taxon>Pseudomonadota</taxon>
        <taxon>Alphaproteobacteria</taxon>
        <taxon>Sphingomonadales</taxon>
        <taxon>Sphingomonadaceae</taxon>
        <taxon>Sphingomonas</taxon>
    </lineage>
</organism>
<keyword evidence="1" id="KW-0479">Metal-binding</keyword>
<keyword evidence="3" id="KW-0732">Signal</keyword>
<evidence type="ECO:0000256" key="3">
    <source>
        <dbReference type="SAM" id="SignalP"/>
    </source>
</evidence>
<comment type="caution">
    <text evidence="5">The sequence shown here is derived from an EMBL/GenBank/DDBJ whole genome shotgun (WGS) entry which is preliminary data.</text>
</comment>
<dbReference type="Proteomes" id="UP000706039">
    <property type="component" value="Unassembled WGS sequence"/>
</dbReference>
<gene>
    <name evidence="5" type="ORF">K7G82_03650</name>
</gene>
<evidence type="ECO:0000256" key="2">
    <source>
        <dbReference type="ARBA" id="ARBA00022801"/>
    </source>
</evidence>
<dbReference type="PANTHER" id="PTHR43808:SF17">
    <property type="entry name" value="PEPTIDASE M20"/>
    <property type="match status" value="1"/>
</dbReference>
<protein>
    <submittedName>
        <fullName evidence="5">M20/M25/M40 family metallo-hydrolase</fullName>
    </submittedName>
</protein>
<dbReference type="InterPro" id="IPR036264">
    <property type="entry name" value="Bact_exopeptidase_dim_dom"/>
</dbReference>
<evidence type="ECO:0000313" key="5">
    <source>
        <dbReference type="EMBL" id="MBY8821371.1"/>
    </source>
</evidence>
<reference evidence="5 6" key="1">
    <citation type="submission" date="2021-08" db="EMBL/GenBank/DDBJ databases">
        <authorList>
            <person name="Tuo L."/>
        </authorList>
    </citation>
    <scope>NUCLEOTIDE SEQUENCE [LARGE SCALE GENOMIC DNA]</scope>
    <source>
        <strain evidence="5 6">JCM 31229</strain>
    </source>
</reference>
<dbReference type="InterPro" id="IPR011650">
    <property type="entry name" value="Peptidase_M20_dimer"/>
</dbReference>
<name>A0ABS7PJB6_9SPHN</name>
<evidence type="ECO:0000313" key="6">
    <source>
        <dbReference type="Proteomes" id="UP000706039"/>
    </source>
</evidence>
<accession>A0ABS7PJB6</accession>
<dbReference type="EMBL" id="JAINVV010000002">
    <property type="protein sequence ID" value="MBY8821371.1"/>
    <property type="molecule type" value="Genomic_DNA"/>
</dbReference>
<evidence type="ECO:0000256" key="1">
    <source>
        <dbReference type="ARBA" id="ARBA00022723"/>
    </source>
</evidence>
<dbReference type="InterPro" id="IPR050072">
    <property type="entry name" value="Peptidase_M20A"/>
</dbReference>
<feature type="domain" description="Peptidase M20 dimerisation" evidence="4">
    <location>
        <begin position="223"/>
        <end position="320"/>
    </location>
</feature>
<dbReference type="Pfam" id="PF07687">
    <property type="entry name" value="M20_dimer"/>
    <property type="match status" value="1"/>
</dbReference>
<dbReference type="SUPFAM" id="SSF55031">
    <property type="entry name" value="Bacterial exopeptidase dimerisation domain"/>
    <property type="match status" value="1"/>
</dbReference>
<dbReference type="Gene3D" id="3.40.630.10">
    <property type="entry name" value="Zn peptidases"/>
    <property type="match status" value="1"/>
</dbReference>
<proteinExistence type="predicted"/>
<dbReference type="RefSeq" id="WP_222988486.1">
    <property type="nucleotide sequence ID" value="NZ_JAINVV010000002.1"/>
</dbReference>
<sequence>MRGRTFRAALRIATVFALVAPVAAGAQSRVPADRTIASLRAMPAWKQAAATLDRDHDRFVEEIVELTQIPAPPFGEARRGAVVREKFAALGLSDIETDAVGNVIALRRGTGPAGGKLVVISAHLDTVFPEGTDVTVKREGTRLSAPGIGDDTRGVAALLAYARALDAAKIRTKHDILFLASVGEEGPGDLRGVRHFFTKGSYKDRASAFFSLDGLNPARIVNGAVGSKRYRVTFKGPGGHSFGAFGLVNPMAAMARTVTDLYEIVPPAHPKTTYAAAVTGGGTSVNSIPDSVFMEFDMRSESPAELDGLEKKLLAIIDKAVAGENAARSTREGMVSADKKKIGDRPAGTTPADAQIALLTAAAIKAQGFTPEFNASSTDANIPISLGIPALTIGSGGKGGRAHAPDEYIDVEKGESVKGLAVGLLALLAVAEAQR</sequence>
<dbReference type="SUPFAM" id="SSF53187">
    <property type="entry name" value="Zn-dependent exopeptidases"/>
    <property type="match status" value="1"/>
</dbReference>
<keyword evidence="2" id="KW-0378">Hydrolase</keyword>
<dbReference type="Gene3D" id="3.30.70.360">
    <property type="match status" value="1"/>
</dbReference>
<dbReference type="InterPro" id="IPR002933">
    <property type="entry name" value="Peptidase_M20"/>
</dbReference>
<dbReference type="PANTHER" id="PTHR43808">
    <property type="entry name" value="ACETYLORNITHINE DEACETYLASE"/>
    <property type="match status" value="1"/>
</dbReference>
<feature type="signal peptide" evidence="3">
    <location>
        <begin position="1"/>
        <end position="26"/>
    </location>
</feature>
<feature type="chain" id="PRO_5047016733" evidence="3">
    <location>
        <begin position="27"/>
        <end position="435"/>
    </location>
</feature>